<dbReference type="Proteomes" id="UP000268313">
    <property type="component" value="Unassembled WGS sequence"/>
</dbReference>
<sequence>MSEGTPLDPVAVARIGVLVRTRLIGLHQLIAWADAWVTALEAPPTWLTELCTVRTEDAARGLLSDASAFPSDPAGHDAWNAEFLACLLLRHRNGALSWADFLDASGRYLDAAGGSRGCEEFFMQLNLLERMGYPEDLARAQREDIERSLVGALERMESAHRRFEAEARGD</sequence>
<dbReference type="RefSeq" id="WP_120608224.1">
    <property type="nucleotide sequence ID" value="NZ_JABFJX010000481.1"/>
</dbReference>
<organism evidence="1 2">
    <name type="scientific">Corallococcus carmarthensis</name>
    <dbReference type="NCBI Taxonomy" id="2316728"/>
    <lineage>
        <taxon>Bacteria</taxon>
        <taxon>Pseudomonadati</taxon>
        <taxon>Myxococcota</taxon>
        <taxon>Myxococcia</taxon>
        <taxon>Myxococcales</taxon>
        <taxon>Cystobacterineae</taxon>
        <taxon>Myxococcaceae</taxon>
        <taxon>Corallococcus</taxon>
    </lineage>
</organism>
<evidence type="ECO:0000313" key="2">
    <source>
        <dbReference type="Proteomes" id="UP000268313"/>
    </source>
</evidence>
<dbReference type="OrthoDB" id="5512035at2"/>
<dbReference type="AlphaFoldDB" id="A0A3A8JH14"/>
<reference evidence="2" key="1">
    <citation type="submission" date="2018-09" db="EMBL/GenBank/DDBJ databases">
        <authorList>
            <person name="Livingstone P.G."/>
            <person name="Whitworth D.E."/>
        </authorList>
    </citation>
    <scope>NUCLEOTIDE SEQUENCE [LARGE SCALE GENOMIC DNA]</scope>
    <source>
        <strain evidence="2">CA043D</strain>
    </source>
</reference>
<name>A0A3A8JH14_9BACT</name>
<evidence type="ECO:0000313" key="1">
    <source>
        <dbReference type="EMBL" id="RKG94286.1"/>
    </source>
</evidence>
<protein>
    <submittedName>
        <fullName evidence="1">Uncharacterized protein</fullName>
    </submittedName>
</protein>
<gene>
    <name evidence="1" type="ORF">D7X32_42645</name>
</gene>
<comment type="caution">
    <text evidence="1">The sequence shown here is derived from an EMBL/GenBank/DDBJ whole genome shotgun (WGS) entry which is preliminary data.</text>
</comment>
<proteinExistence type="predicted"/>
<dbReference type="EMBL" id="RAWE01000351">
    <property type="protein sequence ID" value="RKG94286.1"/>
    <property type="molecule type" value="Genomic_DNA"/>
</dbReference>
<keyword evidence="2" id="KW-1185">Reference proteome</keyword>
<accession>A0A3A8JH14</accession>